<evidence type="ECO:0000313" key="2">
    <source>
        <dbReference type="Proteomes" id="UP000489600"/>
    </source>
</evidence>
<dbReference type="EMBL" id="CABITT030000007">
    <property type="protein sequence ID" value="VVB10666.1"/>
    <property type="molecule type" value="Genomic_DNA"/>
</dbReference>
<comment type="caution">
    <text evidence="1">The sequence shown here is derived from an EMBL/GenBank/DDBJ whole genome shotgun (WGS) entry which is preliminary data.</text>
</comment>
<reference evidence="1" key="1">
    <citation type="submission" date="2019-07" db="EMBL/GenBank/DDBJ databases">
        <authorList>
            <person name="Dittberner H."/>
        </authorList>
    </citation>
    <scope>NUCLEOTIDE SEQUENCE [LARGE SCALE GENOMIC DNA]</scope>
</reference>
<dbReference type="Proteomes" id="UP000489600">
    <property type="component" value="Unassembled WGS sequence"/>
</dbReference>
<dbReference type="AlphaFoldDB" id="A0A565CAH0"/>
<evidence type="ECO:0000313" key="1">
    <source>
        <dbReference type="EMBL" id="VVB10666.1"/>
    </source>
</evidence>
<gene>
    <name evidence="1" type="ORF">ANE_LOCUS21110</name>
</gene>
<name>A0A565CAH0_9BRAS</name>
<proteinExistence type="predicted"/>
<accession>A0A565CAH0</accession>
<keyword evidence="2" id="KW-1185">Reference proteome</keyword>
<sequence length="135" mass="14334">MALITSALVGLLLLALLLFLCLRRRRDSKDARTEQKKPAGATTMDVLSVGASSSKEEATGISSGMGGKTQRNKLVFTEGGVYRSVGTSYKAVLARGRHDGGDEAAQGCHGFQEGMRSFSSSITCPPEACLLFFMP</sequence>
<organism evidence="1 2">
    <name type="scientific">Arabis nemorensis</name>
    <dbReference type="NCBI Taxonomy" id="586526"/>
    <lineage>
        <taxon>Eukaryota</taxon>
        <taxon>Viridiplantae</taxon>
        <taxon>Streptophyta</taxon>
        <taxon>Embryophyta</taxon>
        <taxon>Tracheophyta</taxon>
        <taxon>Spermatophyta</taxon>
        <taxon>Magnoliopsida</taxon>
        <taxon>eudicotyledons</taxon>
        <taxon>Gunneridae</taxon>
        <taxon>Pentapetalae</taxon>
        <taxon>rosids</taxon>
        <taxon>malvids</taxon>
        <taxon>Brassicales</taxon>
        <taxon>Brassicaceae</taxon>
        <taxon>Arabideae</taxon>
        <taxon>Arabis</taxon>
    </lineage>
</organism>
<protein>
    <submittedName>
        <fullName evidence="1">Uncharacterized protein</fullName>
    </submittedName>
</protein>